<dbReference type="EMBL" id="QRVZ01000008">
    <property type="protein sequence ID" value="RGS83555.1"/>
    <property type="molecule type" value="Genomic_DNA"/>
</dbReference>
<dbReference type="Proteomes" id="UP000323717">
    <property type="component" value="Unassembled WGS sequence"/>
</dbReference>
<accession>A0A139LCI0</accession>
<dbReference type="EMBL" id="VWLE01000047">
    <property type="protein sequence ID" value="KAA3953480.1"/>
    <property type="molecule type" value="Genomic_DNA"/>
</dbReference>
<reference evidence="5" key="3">
    <citation type="submission" date="2022-10" db="EMBL/GenBank/DDBJ databases">
        <title>Human gut microbiome strain richness.</title>
        <authorList>
            <person name="Chen-Liaw A."/>
        </authorList>
    </citation>
    <scope>NUCLEOTIDE SEQUENCE</scope>
    <source>
        <strain evidence="5">BSD2780120875st1_E1_BSD2780120875_150330</strain>
    </source>
</reference>
<dbReference type="Proteomes" id="UP000375690">
    <property type="component" value="Unassembled WGS sequence"/>
</dbReference>
<name>A0A139LCI0_BACOV</name>
<evidence type="ECO:0000256" key="1">
    <source>
        <dbReference type="SAM" id="MobiDB-lite"/>
    </source>
</evidence>
<feature type="compositionally biased region" description="Acidic residues" evidence="1">
    <location>
        <begin position="296"/>
        <end position="310"/>
    </location>
</feature>
<protein>
    <submittedName>
        <fullName evidence="4">Uncharacterized protein</fullName>
    </submittedName>
</protein>
<feature type="region of interest" description="Disordered" evidence="1">
    <location>
        <begin position="269"/>
        <end position="326"/>
    </location>
</feature>
<dbReference type="Proteomes" id="UP000266492">
    <property type="component" value="Unassembled WGS sequence"/>
</dbReference>
<comment type="caution">
    <text evidence="4">The sequence shown here is derived from an EMBL/GenBank/DDBJ whole genome shotgun (WGS) entry which is preliminary data.</text>
</comment>
<gene>
    <name evidence="6" type="ORF">DWX70_11475</name>
    <name evidence="4" type="ORF">F3B53_11925</name>
    <name evidence="3" type="ORF">F3D71_05695</name>
    <name evidence="2" type="ORF">F3F25_25780</name>
    <name evidence="5" type="ORF">PO382_00125</name>
</gene>
<reference evidence="8 9" key="2">
    <citation type="journal article" date="2019" name="Nat. Med.">
        <title>A library of human gut bacterial isolates paired with longitudinal multiomics data enables mechanistic microbiome research.</title>
        <authorList>
            <person name="Poyet M."/>
            <person name="Groussin M."/>
            <person name="Gibbons S.M."/>
            <person name="Avila-Pacheco J."/>
            <person name="Jiang X."/>
            <person name="Kearney S.M."/>
            <person name="Perrotta A.R."/>
            <person name="Berdy B."/>
            <person name="Zhao S."/>
            <person name="Lieberman T.D."/>
            <person name="Swanson P.K."/>
            <person name="Smith M."/>
            <person name="Roesemann S."/>
            <person name="Alexander J.E."/>
            <person name="Rich S.A."/>
            <person name="Livny J."/>
            <person name="Vlamakis H."/>
            <person name="Clish C."/>
            <person name="Bullock K."/>
            <person name="Deik A."/>
            <person name="Scott J."/>
            <person name="Pierce K.A."/>
            <person name="Xavier R.J."/>
            <person name="Alm E.J."/>
        </authorList>
    </citation>
    <scope>NUCLEOTIDE SEQUENCE [LARGE SCALE GENOMIC DNA]</scope>
    <source>
        <strain evidence="2 9">BIOML-A160</strain>
        <strain evidence="3 8">BIOML-A163</strain>
        <strain evidence="4 10">BIOML-A2</strain>
    </source>
</reference>
<dbReference type="EMBL" id="VWFC01000012">
    <property type="protein sequence ID" value="KAB1326401.1"/>
    <property type="molecule type" value="Genomic_DNA"/>
</dbReference>
<evidence type="ECO:0000313" key="8">
    <source>
        <dbReference type="Proteomes" id="UP000323717"/>
    </source>
</evidence>
<evidence type="ECO:0000313" key="9">
    <source>
        <dbReference type="Proteomes" id="UP000365824"/>
    </source>
</evidence>
<dbReference type="Proteomes" id="UP000365824">
    <property type="component" value="Unassembled WGS sequence"/>
</dbReference>
<proteinExistence type="predicted"/>
<dbReference type="AlphaFoldDB" id="A0A139LCI0"/>
<reference evidence="6 7" key="1">
    <citation type="submission" date="2018-08" db="EMBL/GenBank/DDBJ databases">
        <title>A genome reference for cultivated species of the human gut microbiota.</title>
        <authorList>
            <person name="Zou Y."/>
            <person name="Xue W."/>
            <person name="Luo G."/>
        </authorList>
    </citation>
    <scope>NUCLEOTIDE SEQUENCE [LARGE SCALE GENOMIC DNA]</scope>
    <source>
        <strain evidence="6 7">AF20-9LB</strain>
    </source>
</reference>
<evidence type="ECO:0000313" key="4">
    <source>
        <dbReference type="EMBL" id="KAB1326401.1"/>
    </source>
</evidence>
<evidence type="ECO:0000313" key="3">
    <source>
        <dbReference type="EMBL" id="KAA3953480.1"/>
    </source>
</evidence>
<evidence type="ECO:0000313" key="6">
    <source>
        <dbReference type="EMBL" id="RGS83555.1"/>
    </source>
</evidence>
<feature type="compositionally biased region" description="Polar residues" evidence="1">
    <location>
        <begin position="269"/>
        <end position="278"/>
    </location>
</feature>
<dbReference type="Proteomes" id="UP001219389">
    <property type="component" value="Unassembled WGS sequence"/>
</dbReference>
<evidence type="ECO:0000313" key="2">
    <source>
        <dbReference type="EMBL" id="KAA3922566.1"/>
    </source>
</evidence>
<evidence type="ECO:0000313" key="10">
    <source>
        <dbReference type="Proteomes" id="UP000375690"/>
    </source>
</evidence>
<organism evidence="4 10">
    <name type="scientific">Bacteroides ovatus</name>
    <dbReference type="NCBI Taxonomy" id="28116"/>
    <lineage>
        <taxon>Bacteria</taxon>
        <taxon>Pseudomonadati</taxon>
        <taxon>Bacteroidota</taxon>
        <taxon>Bacteroidia</taxon>
        <taxon>Bacteroidales</taxon>
        <taxon>Bacteroidaceae</taxon>
        <taxon>Bacteroides</taxon>
    </lineage>
</organism>
<dbReference type="RefSeq" id="WP_008641715.1">
    <property type="nucleotide sequence ID" value="NZ_CAAKNR010000226.1"/>
</dbReference>
<dbReference type="EMBL" id="JAQNZF010000001">
    <property type="protein sequence ID" value="MDC2740623.1"/>
    <property type="molecule type" value="Genomic_DNA"/>
</dbReference>
<evidence type="ECO:0000313" key="7">
    <source>
        <dbReference type="Proteomes" id="UP000266492"/>
    </source>
</evidence>
<sequence length="513" mass="58663">MKKSTYIYTVLCVIAIVISIVNCKDEDLLESGLQTDMKDFSLQEAKNFFQTQAHANLTLSRSLDNKRNKTVSPGDFVPNWDAAVSSTNNGLACYDIPITPTYHFKAIYVDERNGKPSAGKVNVYQKLVIVKDVKSNRMDQYILTLIPSKLYDSRNGAQTCNNFINCADKGGFTGVALYSCVYSQVTARISTFKNGVKTRGVFLLNASGKTNLSDKYEQARALASTVYIQKKKMVLTRGEDDYNYDYDYGNEDDYTYIGETLEEVIITPESNNNETSGGNDEWEIIAPPDSGTIDPEPTEPESTSTEDDTVTENNNGDQNSDEKSIPLSTAEKKAVNSLLIQLEKLKNIDRTKYTIEKQNYCRSTARTSKDGVLQLCQLFFSSDNLTEIDRIATIWHEMYHIDHKHYGKLEMTILEKTIVLNPPPYIEKILNERLDIMYGKYIMTPETREADFKQELIIDRYGTIEYYKNELETHKAERENFPEVSHYYENERTWLEWTYEQLLIIATEQSSNK</sequence>
<evidence type="ECO:0000313" key="5">
    <source>
        <dbReference type="EMBL" id="MDC2740623.1"/>
    </source>
</evidence>
<dbReference type="EMBL" id="VWLB01000063">
    <property type="protein sequence ID" value="KAA3922566.1"/>
    <property type="molecule type" value="Genomic_DNA"/>
</dbReference>